<gene>
    <name evidence="2" type="ORF">KV110_15945</name>
</gene>
<protein>
    <submittedName>
        <fullName evidence="2">Uncharacterized protein</fullName>
    </submittedName>
</protein>
<sequence length="70" mass="7949">MGVGTADRGRGIHKVQRLREFEQRTYHPGVAGGAAFRIQYGLSRTSEAEEQCSDPPRRVPRRLPDDREVK</sequence>
<evidence type="ECO:0000313" key="3">
    <source>
        <dbReference type="Proteomes" id="UP000694257"/>
    </source>
</evidence>
<evidence type="ECO:0000313" key="2">
    <source>
        <dbReference type="EMBL" id="QXN94414.1"/>
    </source>
</evidence>
<name>A0ABX8RZZ4_NOCIO</name>
<proteinExistence type="predicted"/>
<keyword evidence="3" id="KW-1185">Reference proteome</keyword>
<reference evidence="2 3" key="1">
    <citation type="submission" date="2021-07" db="EMBL/GenBank/DDBJ databases">
        <title>Whole Genome Sequence of Nocardia Iowensis.</title>
        <authorList>
            <person name="Lamm A."/>
            <person name="Collins-Fairclough A.M."/>
            <person name="Bunk B."/>
            <person name="Sproer C."/>
        </authorList>
    </citation>
    <scope>NUCLEOTIDE SEQUENCE [LARGE SCALE GENOMIC DNA]</scope>
    <source>
        <strain evidence="2 3">NRRL 5646</strain>
    </source>
</reference>
<feature type="region of interest" description="Disordered" evidence="1">
    <location>
        <begin position="44"/>
        <end position="70"/>
    </location>
</feature>
<dbReference type="Proteomes" id="UP000694257">
    <property type="component" value="Chromosome"/>
</dbReference>
<organism evidence="2 3">
    <name type="scientific">Nocardia iowensis</name>
    <dbReference type="NCBI Taxonomy" id="204891"/>
    <lineage>
        <taxon>Bacteria</taxon>
        <taxon>Bacillati</taxon>
        <taxon>Actinomycetota</taxon>
        <taxon>Actinomycetes</taxon>
        <taxon>Mycobacteriales</taxon>
        <taxon>Nocardiaceae</taxon>
        <taxon>Nocardia</taxon>
    </lineage>
</organism>
<accession>A0ABX8RZZ4</accession>
<evidence type="ECO:0000256" key="1">
    <source>
        <dbReference type="SAM" id="MobiDB-lite"/>
    </source>
</evidence>
<dbReference type="RefSeq" id="WP_218476951.1">
    <property type="nucleotide sequence ID" value="NZ_BAABJN010000015.1"/>
</dbReference>
<dbReference type="EMBL" id="CP078145">
    <property type="protein sequence ID" value="QXN94414.1"/>
    <property type="molecule type" value="Genomic_DNA"/>
</dbReference>